<sequence>MDNLTPTRPYMIRAIFAWLEDNALTPYIMVDATYPNTQVPTEHVQDGKIVLNIASQATGNLQINNDYIHFYARFGGVSREIWLPIAAVMGIYAKENNAVGTFFDPNEYANYTPATEDSAPKTPTTRPKRANTAGLKIIK</sequence>
<proteinExistence type="predicted"/>
<dbReference type="NCBIfam" id="NF008770">
    <property type="entry name" value="PRK11798.2-6"/>
    <property type="match status" value="1"/>
</dbReference>
<protein>
    <submittedName>
        <fullName evidence="2">ClpXP protease specificity-enhancing factor</fullName>
    </submittedName>
</protein>
<dbReference type="PANTHER" id="PTHR37486">
    <property type="entry name" value="STRINGENT STARVATION PROTEIN B"/>
    <property type="match status" value="1"/>
</dbReference>
<dbReference type="InterPro" id="IPR007481">
    <property type="entry name" value="SspB"/>
</dbReference>
<dbReference type="GO" id="GO:0006508">
    <property type="term" value="P:proteolysis"/>
    <property type="evidence" value="ECO:0007669"/>
    <property type="project" value="UniProtKB-KW"/>
</dbReference>
<organism evidence="2 3">
    <name type="scientific">Faucicola atlantae</name>
    <dbReference type="NCBI Taxonomy" id="34059"/>
    <lineage>
        <taxon>Bacteria</taxon>
        <taxon>Pseudomonadati</taxon>
        <taxon>Pseudomonadota</taxon>
        <taxon>Gammaproteobacteria</taxon>
        <taxon>Moraxellales</taxon>
        <taxon>Moraxellaceae</taxon>
        <taxon>Faucicola</taxon>
    </lineage>
</organism>
<dbReference type="AlphaFoldDB" id="A0A1B8Q9L7"/>
<dbReference type="GO" id="GO:0005840">
    <property type="term" value="C:ribosome"/>
    <property type="evidence" value="ECO:0007669"/>
    <property type="project" value="TreeGrafter"/>
</dbReference>
<keyword evidence="2" id="KW-0378">Hydrolase</keyword>
<feature type="region of interest" description="Disordered" evidence="1">
    <location>
        <begin position="113"/>
        <end position="139"/>
    </location>
</feature>
<dbReference type="Gene3D" id="2.30.30.220">
    <property type="entry name" value="SspB-like"/>
    <property type="match status" value="1"/>
</dbReference>
<accession>A0A1B8Q9L7</accession>
<dbReference type="RefSeq" id="WP_067338599.1">
    <property type="nucleotide sequence ID" value="NZ_JAPDKM010000001.1"/>
</dbReference>
<keyword evidence="3" id="KW-1185">Reference proteome</keyword>
<dbReference type="PIRSF" id="PIRSF005276">
    <property type="entry name" value="SspB"/>
    <property type="match status" value="1"/>
</dbReference>
<evidence type="ECO:0000313" key="2">
    <source>
        <dbReference type="EMBL" id="OBX75810.1"/>
    </source>
</evidence>
<dbReference type="InterPro" id="IPR036760">
    <property type="entry name" value="SspB-like_sf"/>
</dbReference>
<evidence type="ECO:0000256" key="1">
    <source>
        <dbReference type="SAM" id="MobiDB-lite"/>
    </source>
</evidence>
<dbReference type="SUPFAM" id="SSF101738">
    <property type="entry name" value="SspB-like"/>
    <property type="match status" value="1"/>
</dbReference>
<reference evidence="2 3" key="1">
    <citation type="submission" date="2016-06" db="EMBL/GenBank/DDBJ databases">
        <title>Draft genome of Moraxella atlantae CCUG 59586.</title>
        <authorList>
            <person name="Salva-Serra F."/>
            <person name="Engstrom-Jakobsson H."/>
            <person name="Thorell K."/>
            <person name="Gonzales-Siles L."/>
            <person name="Karlsson R."/>
            <person name="Boulund F."/>
            <person name="Engstrand L."/>
            <person name="Kristiansson E."/>
            <person name="Moore E."/>
        </authorList>
    </citation>
    <scope>NUCLEOTIDE SEQUENCE [LARGE SCALE GENOMIC DNA]</scope>
    <source>
        <strain evidence="2 3">CCUG 59586</strain>
    </source>
</reference>
<dbReference type="GO" id="GO:0008233">
    <property type="term" value="F:peptidase activity"/>
    <property type="evidence" value="ECO:0007669"/>
    <property type="project" value="UniProtKB-KW"/>
</dbReference>
<dbReference type="NCBIfam" id="NF008769">
    <property type="entry name" value="PRK11798.2-5"/>
    <property type="match status" value="1"/>
</dbReference>
<dbReference type="Pfam" id="PF04386">
    <property type="entry name" value="SspB"/>
    <property type="match status" value="1"/>
</dbReference>
<dbReference type="GO" id="GO:0005829">
    <property type="term" value="C:cytosol"/>
    <property type="evidence" value="ECO:0007669"/>
    <property type="project" value="TreeGrafter"/>
</dbReference>
<name>A0A1B8Q9L7_9GAMM</name>
<gene>
    <name evidence="2" type="ORF">A9306_01910</name>
</gene>
<keyword evidence="2" id="KW-0645">Protease</keyword>
<dbReference type="EMBL" id="LZNA01000069">
    <property type="protein sequence ID" value="OBX75810.1"/>
    <property type="molecule type" value="Genomic_DNA"/>
</dbReference>
<dbReference type="Proteomes" id="UP000092616">
    <property type="component" value="Unassembled WGS sequence"/>
</dbReference>
<evidence type="ECO:0000313" key="3">
    <source>
        <dbReference type="Proteomes" id="UP000092616"/>
    </source>
</evidence>
<dbReference type="GO" id="GO:0045732">
    <property type="term" value="P:positive regulation of protein catabolic process"/>
    <property type="evidence" value="ECO:0007669"/>
    <property type="project" value="TreeGrafter"/>
</dbReference>
<dbReference type="PANTHER" id="PTHR37486:SF1">
    <property type="entry name" value="STRINGENT STARVATION PROTEIN B"/>
    <property type="match status" value="1"/>
</dbReference>
<comment type="caution">
    <text evidence="2">The sequence shown here is derived from an EMBL/GenBank/DDBJ whole genome shotgun (WGS) entry which is preliminary data.</text>
</comment>